<evidence type="ECO:0008006" key="4">
    <source>
        <dbReference type="Google" id="ProtNLM"/>
    </source>
</evidence>
<dbReference type="Proteomes" id="UP000076128">
    <property type="component" value="Chromosome"/>
</dbReference>
<keyword evidence="1" id="KW-1133">Transmembrane helix</keyword>
<sequence length="161" mass="17532">MALTDDILATWRNPRRVLARMLDTGPREDRALVYLLVAVLVIYVSLWPALSRAAVLIPEVPLTQRLVAAFFGVLLLVPVAYPLAALSHLASRAAGGQGTWHGARIALFWALLAISPLMLLRGLVAGLIGAGLQLQLLDLLVFAGFLWIWLSGLWVAEFRGT</sequence>
<keyword evidence="3" id="KW-1185">Reference proteome</keyword>
<feature type="transmembrane region" description="Helical" evidence="1">
    <location>
        <begin position="31"/>
        <end position="50"/>
    </location>
</feature>
<dbReference type="EMBL" id="CP012661">
    <property type="protein sequence ID" value="AMY68669.1"/>
    <property type="molecule type" value="Genomic_DNA"/>
</dbReference>
<evidence type="ECO:0000313" key="2">
    <source>
        <dbReference type="EMBL" id="AMY68669.1"/>
    </source>
</evidence>
<gene>
    <name evidence="2" type="ORF">AKL17_1414</name>
</gene>
<evidence type="ECO:0000256" key="1">
    <source>
        <dbReference type="SAM" id="Phobius"/>
    </source>
</evidence>
<evidence type="ECO:0000313" key="3">
    <source>
        <dbReference type="Proteomes" id="UP000076128"/>
    </source>
</evidence>
<organism evidence="2 3">
    <name type="scientific">Frigidibacter mobilis</name>
    <dbReference type="NCBI Taxonomy" id="1335048"/>
    <lineage>
        <taxon>Bacteria</taxon>
        <taxon>Pseudomonadati</taxon>
        <taxon>Pseudomonadota</taxon>
        <taxon>Alphaproteobacteria</taxon>
        <taxon>Rhodobacterales</taxon>
        <taxon>Paracoccaceae</taxon>
        <taxon>Frigidibacter</taxon>
    </lineage>
</organism>
<name>A0A165SJG4_9RHOB</name>
<dbReference type="STRING" id="1335048.AKL17_1414"/>
<dbReference type="KEGG" id="daa:AKL17_1414"/>
<dbReference type="PATRIC" id="fig|1335048.3.peg.1472"/>
<dbReference type="AlphaFoldDB" id="A0A165SJG4"/>
<dbReference type="RefSeq" id="WP_066811806.1">
    <property type="nucleotide sequence ID" value="NZ_CP012661.1"/>
</dbReference>
<feature type="transmembrane region" description="Helical" evidence="1">
    <location>
        <begin position="105"/>
        <end position="130"/>
    </location>
</feature>
<feature type="transmembrane region" description="Helical" evidence="1">
    <location>
        <begin position="62"/>
        <end position="84"/>
    </location>
</feature>
<dbReference type="OrthoDB" id="7771437at2"/>
<keyword evidence="1" id="KW-0812">Transmembrane</keyword>
<accession>A0A165SJG4</accession>
<keyword evidence="1" id="KW-0472">Membrane</keyword>
<feature type="transmembrane region" description="Helical" evidence="1">
    <location>
        <begin position="136"/>
        <end position="156"/>
    </location>
</feature>
<proteinExistence type="predicted"/>
<reference evidence="2 3" key="1">
    <citation type="submission" date="2015-09" db="EMBL/GenBank/DDBJ databases">
        <title>Complete genome sequence of Defluviimonas alba cai42t isolated from an oilfield in Xinjiang.</title>
        <authorList>
            <person name="Geng S."/>
            <person name="Pan X."/>
            <person name="Wu X."/>
        </authorList>
    </citation>
    <scope>NUCLEOTIDE SEQUENCE [LARGE SCALE GENOMIC DNA]</scope>
    <source>
        <strain evidence="3">cai42</strain>
    </source>
</reference>
<protein>
    <recommendedName>
        <fullName evidence="4">Yip1 domain-containing protein</fullName>
    </recommendedName>
</protein>